<dbReference type="AlphaFoldDB" id="A0A4Y7INC6"/>
<proteinExistence type="predicted"/>
<name>A0A4Y7INC6_PAPSO</name>
<dbReference type="Gramene" id="RZC49310">
    <property type="protein sequence ID" value="RZC49310"/>
    <property type="gene ID" value="C5167_017738"/>
</dbReference>
<accession>A0A4Y7INC6</accession>
<dbReference type="EMBL" id="CM010716">
    <property type="protein sequence ID" value="RZC49310.1"/>
    <property type="molecule type" value="Genomic_DNA"/>
</dbReference>
<protein>
    <submittedName>
        <fullName evidence="1">Uncharacterized protein</fullName>
    </submittedName>
</protein>
<evidence type="ECO:0000313" key="1">
    <source>
        <dbReference type="EMBL" id="RZC49310.1"/>
    </source>
</evidence>
<evidence type="ECO:0000313" key="2">
    <source>
        <dbReference type="Proteomes" id="UP000316621"/>
    </source>
</evidence>
<keyword evidence="2" id="KW-1185">Reference proteome</keyword>
<reference evidence="1 2" key="1">
    <citation type="journal article" date="2018" name="Science">
        <title>The opium poppy genome and morphinan production.</title>
        <authorList>
            <person name="Guo L."/>
            <person name="Winzer T."/>
            <person name="Yang X."/>
            <person name="Li Y."/>
            <person name="Ning Z."/>
            <person name="He Z."/>
            <person name="Teodor R."/>
            <person name="Lu Y."/>
            <person name="Bowser T.A."/>
            <person name="Graham I.A."/>
            <person name="Ye K."/>
        </authorList>
    </citation>
    <scope>NUCLEOTIDE SEQUENCE [LARGE SCALE GENOMIC DNA]</scope>
    <source>
        <strain evidence="2">cv. HN1</strain>
        <tissue evidence="1">Leaves</tissue>
    </source>
</reference>
<sequence length="69" mass="7703">MESGWESQGQPRLFVHSKRLEFDVIYDDGSIVFISHKDKKLGSSENVDLEVGASSIKAVQEIDLNDLPP</sequence>
<organism evidence="1 2">
    <name type="scientific">Papaver somniferum</name>
    <name type="common">Opium poppy</name>
    <dbReference type="NCBI Taxonomy" id="3469"/>
    <lineage>
        <taxon>Eukaryota</taxon>
        <taxon>Viridiplantae</taxon>
        <taxon>Streptophyta</taxon>
        <taxon>Embryophyta</taxon>
        <taxon>Tracheophyta</taxon>
        <taxon>Spermatophyta</taxon>
        <taxon>Magnoliopsida</taxon>
        <taxon>Ranunculales</taxon>
        <taxon>Papaveraceae</taxon>
        <taxon>Papaveroideae</taxon>
        <taxon>Papaver</taxon>
    </lineage>
</organism>
<dbReference type="Proteomes" id="UP000316621">
    <property type="component" value="Chromosome 2"/>
</dbReference>
<gene>
    <name evidence="1" type="ORF">C5167_017738</name>
</gene>